<evidence type="ECO:0000313" key="2">
    <source>
        <dbReference type="Proteomes" id="UP000805193"/>
    </source>
</evidence>
<proteinExistence type="predicted"/>
<accession>A0AC60QP35</accession>
<evidence type="ECO:0000313" key="1">
    <source>
        <dbReference type="EMBL" id="KAG0435339.1"/>
    </source>
</evidence>
<comment type="caution">
    <text evidence="1">The sequence shown here is derived from an EMBL/GenBank/DDBJ whole genome shotgun (WGS) entry which is preliminary data.</text>
</comment>
<keyword evidence="2" id="KW-1185">Reference proteome</keyword>
<dbReference type="EMBL" id="JABSTQ010007705">
    <property type="protein sequence ID" value="KAG0435339.1"/>
    <property type="molecule type" value="Genomic_DNA"/>
</dbReference>
<organism evidence="1 2">
    <name type="scientific">Ixodes persulcatus</name>
    <name type="common">Taiga tick</name>
    <dbReference type="NCBI Taxonomy" id="34615"/>
    <lineage>
        <taxon>Eukaryota</taxon>
        <taxon>Metazoa</taxon>
        <taxon>Ecdysozoa</taxon>
        <taxon>Arthropoda</taxon>
        <taxon>Chelicerata</taxon>
        <taxon>Arachnida</taxon>
        <taxon>Acari</taxon>
        <taxon>Parasitiformes</taxon>
        <taxon>Ixodida</taxon>
        <taxon>Ixodoidea</taxon>
        <taxon>Ixodidae</taxon>
        <taxon>Ixodinae</taxon>
        <taxon>Ixodes</taxon>
    </lineage>
</organism>
<sequence length="380" mass="43169">MGDGSKLKVASFRVAEFSDVLDWRPMLFQEPVIAQRACALCGVVYKKAVRLPCAHTRCTKCHAQCVDKGGACPVDQELFCEEDLEKLELSTEYILKRKRDILEHFQSGCSIHEAKCEPSNSLATEDLQGISRACLEMKRAMGRISEDLMSLQTNLNRCSEDVKVEEAKCRLQWKAEASMLHDEIKRLAEQLKDLSTICTTHAPEAMQVALQAATADYKEHVSKELRFFSLSKPTRVHWYIEGWADLEKQARESGFKSLDGPKNNMYGYSVCQLVHLTQTDDEVSLGSFMAIHPGDHDFQLEWPFRKVYTLGIIHPKDQSIVISNKENPVNCRDASQHCFLRPKGKRNTGYGKQNLTTARQLETDGFIQSDTFHMFLEIDP</sequence>
<name>A0AC60QP35_IXOPE</name>
<dbReference type="Proteomes" id="UP000805193">
    <property type="component" value="Unassembled WGS sequence"/>
</dbReference>
<reference evidence="1 2" key="1">
    <citation type="journal article" date="2020" name="Cell">
        <title>Large-Scale Comparative Analyses of Tick Genomes Elucidate Their Genetic Diversity and Vector Capacities.</title>
        <authorList>
            <consortium name="Tick Genome and Microbiome Consortium (TIGMIC)"/>
            <person name="Jia N."/>
            <person name="Wang J."/>
            <person name="Shi W."/>
            <person name="Du L."/>
            <person name="Sun Y."/>
            <person name="Zhan W."/>
            <person name="Jiang J.F."/>
            <person name="Wang Q."/>
            <person name="Zhang B."/>
            <person name="Ji P."/>
            <person name="Bell-Sakyi L."/>
            <person name="Cui X.M."/>
            <person name="Yuan T.T."/>
            <person name="Jiang B.G."/>
            <person name="Yang W.F."/>
            <person name="Lam T.T."/>
            <person name="Chang Q.C."/>
            <person name="Ding S.J."/>
            <person name="Wang X.J."/>
            <person name="Zhu J.G."/>
            <person name="Ruan X.D."/>
            <person name="Zhao L."/>
            <person name="Wei J.T."/>
            <person name="Ye R.Z."/>
            <person name="Que T.C."/>
            <person name="Du C.H."/>
            <person name="Zhou Y.H."/>
            <person name="Cheng J.X."/>
            <person name="Dai P.F."/>
            <person name="Guo W.B."/>
            <person name="Han X.H."/>
            <person name="Huang E.J."/>
            <person name="Li L.F."/>
            <person name="Wei W."/>
            <person name="Gao Y.C."/>
            <person name="Liu J.Z."/>
            <person name="Shao H.Z."/>
            <person name="Wang X."/>
            <person name="Wang C.C."/>
            <person name="Yang T.C."/>
            <person name="Huo Q.B."/>
            <person name="Li W."/>
            <person name="Chen H.Y."/>
            <person name="Chen S.E."/>
            <person name="Zhou L.G."/>
            <person name="Ni X.B."/>
            <person name="Tian J.H."/>
            <person name="Sheng Y."/>
            <person name="Liu T."/>
            <person name="Pan Y.S."/>
            <person name="Xia L.Y."/>
            <person name="Li J."/>
            <person name="Zhao F."/>
            <person name="Cao W.C."/>
        </authorList>
    </citation>
    <scope>NUCLEOTIDE SEQUENCE [LARGE SCALE GENOMIC DNA]</scope>
    <source>
        <strain evidence="1">Iper-2018</strain>
    </source>
</reference>
<protein>
    <submittedName>
        <fullName evidence="1">Uncharacterized protein</fullName>
    </submittedName>
</protein>
<gene>
    <name evidence="1" type="ORF">HPB47_018552</name>
</gene>